<keyword evidence="1" id="KW-0732">Signal</keyword>
<feature type="signal peptide" evidence="1">
    <location>
        <begin position="1"/>
        <end position="18"/>
    </location>
</feature>
<evidence type="ECO:0000313" key="2">
    <source>
        <dbReference type="EMBL" id="NNI79578.1"/>
    </source>
</evidence>
<comment type="caution">
    <text evidence="2">The sequence shown here is derived from an EMBL/GenBank/DDBJ whole genome shotgun (WGS) entry which is preliminary data.</text>
</comment>
<organism evidence="2 3">
    <name type="scientific">Pasteurella multocida</name>
    <dbReference type="NCBI Taxonomy" id="747"/>
    <lineage>
        <taxon>Bacteria</taxon>
        <taxon>Pseudomonadati</taxon>
        <taxon>Pseudomonadota</taxon>
        <taxon>Gammaproteobacteria</taxon>
        <taxon>Pasteurellales</taxon>
        <taxon>Pasteurellaceae</taxon>
        <taxon>Pasteurella</taxon>
    </lineage>
</organism>
<dbReference type="AlphaFoldDB" id="A0A849CR05"/>
<proteinExistence type="predicted"/>
<reference evidence="2 3" key="1">
    <citation type="journal article" date="2018" name="Front. Microbiol.">
        <title>Genetic and Phylogenetic Characteristics of Pasteurella multocida Isolates From Different Host Species.</title>
        <authorList>
            <person name="Peng Z."/>
            <person name="Liang W."/>
            <person name="Wang F."/>
            <person name="Xu Z."/>
            <person name="Xie Z."/>
            <person name="Lian Z."/>
            <person name="Hua L."/>
            <person name="Zhou R."/>
            <person name="Chen H."/>
            <person name="Wu B."/>
        </authorList>
    </citation>
    <scope>NUCLEOTIDE SEQUENCE [LARGE SCALE GENOMIC DNA]</scope>
    <source>
        <strain evidence="2 3">HNA06</strain>
    </source>
</reference>
<accession>A0A849CR05</accession>
<dbReference type="Pfam" id="PF04351">
    <property type="entry name" value="PilP"/>
    <property type="match status" value="1"/>
</dbReference>
<name>A0A849CR05_PASMD</name>
<dbReference type="Gene3D" id="2.30.30.830">
    <property type="match status" value="1"/>
</dbReference>
<evidence type="ECO:0000313" key="3">
    <source>
        <dbReference type="Proteomes" id="UP000540079"/>
    </source>
</evidence>
<sequence length="120" mass="13511">MNIKIIFLLCGLSFTVCADPFDKNKREQHASKASVCHTVATTVFAQYPLSALKLIGVLQQNNVWQAFFMDDKAQIEMVTVGQFLTAEALKVKQISQFGVELSYWKNKQTCTDEGILSLKF</sequence>
<evidence type="ECO:0000256" key="1">
    <source>
        <dbReference type="SAM" id="SignalP"/>
    </source>
</evidence>
<feature type="chain" id="PRO_5032761113" evidence="1">
    <location>
        <begin position="19"/>
        <end position="120"/>
    </location>
</feature>
<dbReference type="RefSeq" id="WP_014668625.1">
    <property type="nucleotide sequence ID" value="NZ_CP033597.1"/>
</dbReference>
<dbReference type="InterPro" id="IPR007446">
    <property type="entry name" value="PilP"/>
</dbReference>
<dbReference type="EMBL" id="PPVL01000008">
    <property type="protein sequence ID" value="NNI79578.1"/>
    <property type="molecule type" value="Genomic_DNA"/>
</dbReference>
<gene>
    <name evidence="2" type="ORF">C2800_09135</name>
</gene>
<protein>
    <submittedName>
        <fullName evidence="2">Competence protein ComD</fullName>
    </submittedName>
</protein>
<dbReference type="Proteomes" id="UP000540079">
    <property type="component" value="Unassembled WGS sequence"/>
</dbReference>